<dbReference type="STRING" id="1470563.SAMN05444000_103205"/>
<organism evidence="1 2">
    <name type="scientific">Shimia gijangensis</name>
    <dbReference type="NCBI Taxonomy" id="1470563"/>
    <lineage>
        <taxon>Bacteria</taxon>
        <taxon>Pseudomonadati</taxon>
        <taxon>Pseudomonadota</taxon>
        <taxon>Alphaproteobacteria</taxon>
        <taxon>Rhodobacterales</taxon>
        <taxon>Roseobacteraceae</taxon>
    </lineage>
</organism>
<dbReference type="Proteomes" id="UP000183982">
    <property type="component" value="Unassembled WGS sequence"/>
</dbReference>
<dbReference type="Pfam" id="PF09550">
    <property type="entry name" value="Phage_TAC_6"/>
    <property type="match status" value="1"/>
</dbReference>
<evidence type="ECO:0000313" key="1">
    <source>
        <dbReference type="EMBL" id="SHI84772.1"/>
    </source>
</evidence>
<name>A0A1M6EH01_9RHOB</name>
<sequence length="69" mass="7538">MRGFDWPSLMAAGLRGLRLRPADFWALTPAELQMILGQGAGAPALTRKGLDALLATYPDKTEGHEDERD</sequence>
<dbReference type="RefSeq" id="WP_073249655.1">
    <property type="nucleotide sequence ID" value="NZ_FQZQ01000003.1"/>
</dbReference>
<evidence type="ECO:0008006" key="3">
    <source>
        <dbReference type="Google" id="ProtNLM"/>
    </source>
</evidence>
<gene>
    <name evidence="1" type="ORF">SAMN05444000_103205</name>
</gene>
<keyword evidence="2" id="KW-1185">Reference proteome</keyword>
<reference evidence="2" key="1">
    <citation type="submission" date="2016-11" db="EMBL/GenBank/DDBJ databases">
        <authorList>
            <person name="Varghese N."/>
            <person name="Submissions S."/>
        </authorList>
    </citation>
    <scope>NUCLEOTIDE SEQUENCE [LARGE SCALE GENOMIC DNA]</scope>
    <source>
        <strain evidence="2">DSM 100564</strain>
    </source>
</reference>
<dbReference type="InterPro" id="IPR019056">
    <property type="entry name" value="Phage_TAC_6"/>
</dbReference>
<dbReference type="AlphaFoldDB" id="A0A1M6EH01"/>
<dbReference type="EMBL" id="FQZQ01000003">
    <property type="protein sequence ID" value="SHI84772.1"/>
    <property type="molecule type" value="Genomic_DNA"/>
</dbReference>
<proteinExistence type="predicted"/>
<dbReference type="NCBIfam" id="TIGR02216">
    <property type="entry name" value="phage_TIGR02216"/>
    <property type="match status" value="1"/>
</dbReference>
<protein>
    <recommendedName>
        <fullName evidence="3">Phage tail assembly chaperone protein, TAC</fullName>
    </recommendedName>
</protein>
<evidence type="ECO:0000313" key="2">
    <source>
        <dbReference type="Proteomes" id="UP000183982"/>
    </source>
</evidence>
<accession>A0A1M6EH01</accession>
<dbReference type="InterPro" id="IPR011739">
    <property type="entry name" value="GTA_rcc01693"/>
</dbReference>